<dbReference type="OrthoDB" id="3826775at2"/>
<evidence type="ECO:0008006" key="5">
    <source>
        <dbReference type="Google" id="ProtNLM"/>
    </source>
</evidence>
<dbReference type="RefSeq" id="WP_069397857.1">
    <property type="nucleotide sequence ID" value="NZ_JACKUN010000016.1"/>
</dbReference>
<evidence type="ECO:0000313" key="4">
    <source>
        <dbReference type="Proteomes" id="UP000252015"/>
    </source>
</evidence>
<dbReference type="STRING" id="29313.BHQ16_20190"/>
<dbReference type="InterPro" id="IPR019674">
    <property type="entry name" value="Lipoprotein_LpqN/LpqT-like"/>
</dbReference>
<sequence>MKSVAASGLVIAAILSIGLGGCGSSSKSDSASSASSTAPATTTTTVEPQAKVAPRPNIEGPNPTIAGYLKQSGVTQTPVHRGDPGAPVIDLPTPDGWVDAGPDTPKGAYYAVIYTGPEAHNYTPSIVAVVSKLTGDVDQQKILDLAPGELKNLPQFAPMGDGSSTTLSGFPGYQSGGTWVDNGLTKMIAQKTVVIPGSDGLYMLQLSADCLEDQLDVAAPATITIDDQTKITT</sequence>
<dbReference type="EMBL" id="UEGW01000001">
    <property type="protein sequence ID" value="SRX95556.1"/>
    <property type="molecule type" value="Genomic_DNA"/>
</dbReference>
<reference evidence="3 4" key="1">
    <citation type="submission" date="2018-05" db="EMBL/GenBank/DDBJ databases">
        <authorList>
            <consortium name="IHU Genomes"/>
        </authorList>
    </citation>
    <scope>NUCLEOTIDE SEQUENCE [LARGE SCALE GENOMIC DNA]</scope>
    <source>
        <strain evidence="3 4">P7336</strain>
    </source>
</reference>
<proteinExistence type="predicted"/>
<organism evidence="3 4">
    <name type="scientific">Mycobacterium shimoidei</name>
    <dbReference type="NCBI Taxonomy" id="29313"/>
    <lineage>
        <taxon>Bacteria</taxon>
        <taxon>Bacillati</taxon>
        <taxon>Actinomycetota</taxon>
        <taxon>Actinomycetes</taxon>
        <taxon>Mycobacteriales</taxon>
        <taxon>Mycobacteriaceae</taxon>
        <taxon>Mycobacterium</taxon>
    </lineage>
</organism>
<feature type="region of interest" description="Disordered" evidence="2">
    <location>
        <begin position="25"/>
        <end position="68"/>
    </location>
</feature>
<feature type="compositionally biased region" description="Low complexity" evidence="2">
    <location>
        <begin position="25"/>
        <end position="45"/>
    </location>
</feature>
<dbReference type="Proteomes" id="UP000252015">
    <property type="component" value="Unassembled WGS sequence"/>
</dbReference>
<dbReference type="AlphaFoldDB" id="A0A1E3T4X2"/>
<accession>A0A1E3T4X2</accession>
<gene>
    <name evidence="3" type="ORF">MSP7336_03825</name>
</gene>
<protein>
    <recommendedName>
        <fullName evidence="5">Lipoprotein LpqN</fullName>
    </recommendedName>
</protein>
<dbReference type="Gene3D" id="3.40.1000.10">
    <property type="entry name" value="Mog1/PsbP, alpha/beta/alpha sandwich"/>
    <property type="match status" value="1"/>
</dbReference>
<evidence type="ECO:0000313" key="3">
    <source>
        <dbReference type="EMBL" id="SRX95556.1"/>
    </source>
</evidence>
<evidence type="ECO:0000256" key="2">
    <source>
        <dbReference type="SAM" id="MobiDB-lite"/>
    </source>
</evidence>
<keyword evidence="4" id="KW-1185">Reference proteome</keyword>
<keyword evidence="1" id="KW-0732">Signal</keyword>
<dbReference type="PROSITE" id="PS51257">
    <property type="entry name" value="PROKAR_LIPOPROTEIN"/>
    <property type="match status" value="1"/>
</dbReference>
<name>A0A1E3T4X2_MYCSH</name>
<dbReference type="Pfam" id="PF10738">
    <property type="entry name" value="Lpp-LpqN"/>
    <property type="match status" value="1"/>
</dbReference>
<evidence type="ECO:0000256" key="1">
    <source>
        <dbReference type="ARBA" id="ARBA00022729"/>
    </source>
</evidence>